<proteinExistence type="predicted"/>
<dbReference type="AlphaFoldDB" id="A0A364RJQ6"/>
<dbReference type="EMBL" id="QMDV01000001">
    <property type="protein sequence ID" value="RAU84513.1"/>
    <property type="molecule type" value="Genomic_DNA"/>
</dbReference>
<organism evidence="2 3">
    <name type="scientific">Pontibacter arcticus</name>
    <dbReference type="NCBI Taxonomy" id="2080288"/>
    <lineage>
        <taxon>Bacteria</taxon>
        <taxon>Pseudomonadati</taxon>
        <taxon>Bacteroidota</taxon>
        <taxon>Cytophagia</taxon>
        <taxon>Cytophagales</taxon>
        <taxon>Hymenobacteraceae</taxon>
        <taxon>Pontibacter</taxon>
    </lineage>
</organism>
<dbReference type="RefSeq" id="WP_112304793.1">
    <property type="nucleotide sequence ID" value="NZ_QMDV01000001.1"/>
</dbReference>
<evidence type="ECO:0000313" key="2">
    <source>
        <dbReference type="EMBL" id="RAU84513.1"/>
    </source>
</evidence>
<reference evidence="2 3" key="2">
    <citation type="submission" date="2018-07" db="EMBL/GenBank/DDBJ databases">
        <title>Pontibacter sp. 2b14 genomic sequence and assembly.</title>
        <authorList>
            <person name="Du Z.-J."/>
        </authorList>
    </citation>
    <scope>NUCLEOTIDE SEQUENCE [LARGE SCALE GENOMIC DNA]</scope>
    <source>
        <strain evidence="2 3">2b14</strain>
    </source>
</reference>
<dbReference type="Proteomes" id="UP000251692">
    <property type="component" value="Unassembled WGS sequence"/>
</dbReference>
<dbReference type="InterPro" id="IPR025401">
    <property type="entry name" value="DUF4374"/>
</dbReference>
<reference evidence="2 3" key="1">
    <citation type="submission" date="2018-06" db="EMBL/GenBank/DDBJ databases">
        <authorList>
            <person name="Liu Z.-W."/>
        </authorList>
    </citation>
    <scope>NUCLEOTIDE SEQUENCE [LARGE SCALE GENOMIC DNA]</scope>
    <source>
        <strain evidence="2 3">2b14</strain>
    </source>
</reference>
<keyword evidence="3" id="KW-1185">Reference proteome</keyword>
<evidence type="ECO:0000313" key="3">
    <source>
        <dbReference type="Proteomes" id="UP000251692"/>
    </source>
</evidence>
<dbReference type="Pfam" id="PF14298">
    <property type="entry name" value="DUF4374"/>
    <property type="match status" value="1"/>
</dbReference>
<comment type="caution">
    <text evidence="2">The sequence shown here is derived from an EMBL/GenBank/DDBJ whole genome shotgun (WGS) entry which is preliminary data.</text>
</comment>
<gene>
    <name evidence="2" type="ORF">DP923_03175</name>
</gene>
<protein>
    <recommendedName>
        <fullName evidence="4">DUF4374 domain-containing protein</fullName>
    </recommendedName>
</protein>
<sequence length="406" mass="43706">MTLTNLTKKLTLSVLGLCAAAFITSCSDDSAEPTPTTGEEQFVVSIALQANDATFTYYTVPFNDVMTGKLSAVGQGIEQPGYYDFTQIDKTIYSIGGLDDVNVVGISRDEKGALKQIGDVSFANSLADIVKADENTLVAVEMAPNSDVIKFHTFNTNTLTVKSTKQHPVSAITNLKAPFYAGMSISNGYLYLGYYVADPKTFATPNTDKAQIAVFTYPGLEFQKVIEDTRIGPIGGFNTKTALIKTEQGDVYAMSHSNKANGFSQSTKPAGIVRIKSGQTVIDPSYLFDVAAVTGGKTISHMMYLGNGKVFVEINTADRAQQASWTDGPLKSAVIDLNSKTINYIQGLPEHAGQGRRLAALQDGNNVYMTIPENKAIFVYKINTQNYTATKGAEVQATFVAGFSKL</sequence>
<keyword evidence="1" id="KW-0732">Signal</keyword>
<name>A0A364RJQ6_9BACT</name>
<feature type="signal peptide" evidence="1">
    <location>
        <begin position="1"/>
        <end position="27"/>
    </location>
</feature>
<accession>A0A364RJQ6</accession>
<feature type="chain" id="PRO_5016743096" description="DUF4374 domain-containing protein" evidence="1">
    <location>
        <begin position="28"/>
        <end position="406"/>
    </location>
</feature>
<evidence type="ECO:0008006" key="4">
    <source>
        <dbReference type="Google" id="ProtNLM"/>
    </source>
</evidence>
<evidence type="ECO:0000256" key="1">
    <source>
        <dbReference type="SAM" id="SignalP"/>
    </source>
</evidence>
<dbReference type="OrthoDB" id="738440at2"/>